<gene>
    <name evidence="12" type="ORF">CQA01_26410</name>
</gene>
<keyword evidence="13" id="KW-1185">Reference proteome</keyword>
<dbReference type="EMBL" id="BJYV01000012">
    <property type="protein sequence ID" value="GEO22107.1"/>
    <property type="molecule type" value="Genomic_DNA"/>
</dbReference>
<keyword evidence="8" id="KW-0406">Ion transport</keyword>
<feature type="transmembrane region" description="Helical" evidence="11">
    <location>
        <begin position="671"/>
        <end position="694"/>
    </location>
</feature>
<evidence type="ECO:0000256" key="10">
    <source>
        <dbReference type="ARBA" id="ARBA00023201"/>
    </source>
</evidence>
<dbReference type="PANTHER" id="PTHR42985">
    <property type="entry name" value="SODIUM-COUPLED MONOCARBOXYLATE TRANSPORTER"/>
    <property type="match status" value="1"/>
</dbReference>
<dbReference type="CDD" id="cd11495">
    <property type="entry name" value="SLC5sbd_NIS-like_u3"/>
    <property type="match status" value="1"/>
</dbReference>
<feature type="transmembrane region" description="Helical" evidence="11">
    <location>
        <begin position="813"/>
        <end position="834"/>
    </location>
</feature>
<feature type="transmembrane region" description="Helical" evidence="11">
    <location>
        <begin position="477"/>
        <end position="504"/>
    </location>
</feature>
<sequence length="852" mass="93709">MHSTLERYLFVTLFFILVVFQAVGKEVRWEELPAIPDKEGFAGMFAGVSNGALLVGGGANFPEKRPWEGGEKVWYDEIYFMENTEAGWTVAGQKLPQPLAYSVSGSYKNKVWIIGGNDAKAHSNLVISLVYRKGEIVLENDYPPLPVPLASMTGTILDGVFYVLGGQKTATGLAETKFYYLDLKKSKAEMKWEEGPAFPGMARIQAVAASHKEAFYIFSGFGLYKNTDESLGRTLLKDAYRFIPGDQPAQGIWEKLKDLPRGVAAAPSPAFSLGGDHILIPGGLDEKTLTHTDPASHPGFLDKMLAYNTNSEEWVEMGDMPEGTSRVTAPSVYWDGFWVVPNGEKGPGVRSPKVFGLSVHNPFGWANWTTLGAYLACMLGIGFYFSSRENTTTEYFLAGKRIPWWAAGLSIYGTQLSAITFMAIPVIVYATNWRLAVGSFMILAIVPLIIKFYLPFFKRLNITTAYEYLELRFDVRVRLLGSLTFIVFQLARMGVVLYLPAIAISSVTNMDIFLCIAIMGVFSTIYTVLGGMEAVIWTDVIQVVVLLGGALLSIFIAIANIDGGFSTVIDVGMEYHKFKLVDWSWDYTQLVFWVAIVGFFFLNLIPYTSDQVVIQRYLTVRDEKAAAKSLWTNGIITIPGIFLFFGLGTVLFVYYLTNPEKIGSANPEELLPYYIVAELPMGIAGLVIAGIFAASMSSLDSSMNSISTAYITDIHKYLKPGLRDREYLKLAKTVTVIMGVFGTLTAVWIAATEVGFIFDLFQKLVGMIGGCLAGVFILAIFSQRANAIGVIIGTLSGAGITFMVSRYTDVNGYLYGAVGVLSCVVIGFVFSLIFPKGKSQPEGLTYKSMIKK</sequence>
<name>A0A512CD44_9BACT</name>
<keyword evidence="10" id="KW-0739">Sodium transport</keyword>
<dbReference type="InterPro" id="IPR038377">
    <property type="entry name" value="Na/Glc_symporter_sf"/>
</dbReference>
<feature type="transmembrane region" description="Helical" evidence="11">
    <location>
        <begin position="733"/>
        <end position="758"/>
    </location>
</feature>
<feature type="transmembrane region" description="Helical" evidence="11">
    <location>
        <begin position="764"/>
        <end position="781"/>
    </location>
</feature>
<evidence type="ECO:0000256" key="7">
    <source>
        <dbReference type="ARBA" id="ARBA00023053"/>
    </source>
</evidence>
<dbReference type="NCBIfam" id="TIGR00813">
    <property type="entry name" value="sss"/>
    <property type="match status" value="1"/>
</dbReference>
<evidence type="ECO:0000256" key="9">
    <source>
        <dbReference type="ARBA" id="ARBA00023136"/>
    </source>
</evidence>
<feature type="transmembrane region" description="Helical" evidence="11">
    <location>
        <begin position="365"/>
        <end position="385"/>
    </location>
</feature>
<dbReference type="Pfam" id="PF24996">
    <property type="entry name" value="NANM"/>
    <property type="match status" value="2"/>
</dbReference>
<feature type="transmembrane region" description="Helical" evidence="11">
    <location>
        <begin position="405"/>
        <end position="429"/>
    </location>
</feature>
<keyword evidence="4" id="KW-1003">Cell membrane</keyword>
<keyword evidence="7" id="KW-0915">Sodium</keyword>
<evidence type="ECO:0000256" key="2">
    <source>
        <dbReference type="ARBA" id="ARBA00006434"/>
    </source>
</evidence>
<evidence type="ECO:0000256" key="6">
    <source>
        <dbReference type="ARBA" id="ARBA00022989"/>
    </source>
</evidence>
<feature type="transmembrane region" description="Helical" evidence="11">
    <location>
        <begin position="435"/>
        <end position="456"/>
    </location>
</feature>
<dbReference type="InterPro" id="IPR051163">
    <property type="entry name" value="Sodium:Solute_Symporter_SSF"/>
</dbReference>
<evidence type="ECO:0000256" key="3">
    <source>
        <dbReference type="ARBA" id="ARBA00022448"/>
    </source>
</evidence>
<dbReference type="Pfam" id="PF00474">
    <property type="entry name" value="SSF"/>
    <property type="match status" value="1"/>
</dbReference>
<keyword evidence="9 11" id="KW-0472">Membrane</keyword>
<evidence type="ECO:0000313" key="13">
    <source>
        <dbReference type="Proteomes" id="UP000321301"/>
    </source>
</evidence>
<organism evidence="12 13">
    <name type="scientific">Cyclobacterium qasimii</name>
    <dbReference type="NCBI Taxonomy" id="1350429"/>
    <lineage>
        <taxon>Bacteria</taxon>
        <taxon>Pseudomonadati</taxon>
        <taxon>Bacteroidota</taxon>
        <taxon>Cytophagia</taxon>
        <taxon>Cytophagales</taxon>
        <taxon>Cyclobacteriaceae</taxon>
        <taxon>Cyclobacterium</taxon>
    </lineage>
</organism>
<evidence type="ECO:0000313" key="12">
    <source>
        <dbReference type="EMBL" id="GEO22107.1"/>
    </source>
</evidence>
<evidence type="ECO:0000256" key="5">
    <source>
        <dbReference type="ARBA" id="ARBA00022692"/>
    </source>
</evidence>
<keyword evidence="5 11" id="KW-0812">Transmembrane</keyword>
<feature type="transmembrane region" description="Helical" evidence="11">
    <location>
        <begin position="630"/>
        <end position="656"/>
    </location>
</feature>
<dbReference type="PANTHER" id="PTHR42985:SF40">
    <property type="entry name" value="LD47995P-RELATED"/>
    <property type="match status" value="1"/>
</dbReference>
<evidence type="ECO:0000256" key="1">
    <source>
        <dbReference type="ARBA" id="ARBA00004651"/>
    </source>
</evidence>
<feature type="transmembrane region" description="Helical" evidence="11">
    <location>
        <begin position="541"/>
        <end position="561"/>
    </location>
</feature>
<evidence type="ECO:0000256" key="4">
    <source>
        <dbReference type="ARBA" id="ARBA00022475"/>
    </source>
</evidence>
<comment type="subcellular location">
    <subcellularLocation>
        <location evidence="1">Cell membrane</location>
        <topology evidence="1">Multi-pass membrane protein</topology>
    </subcellularLocation>
</comment>
<feature type="transmembrane region" description="Helical" evidence="11">
    <location>
        <begin position="590"/>
        <end position="609"/>
    </location>
</feature>
<evidence type="ECO:0000256" key="8">
    <source>
        <dbReference type="ARBA" id="ARBA00023065"/>
    </source>
</evidence>
<dbReference type="Proteomes" id="UP000321301">
    <property type="component" value="Unassembled WGS sequence"/>
</dbReference>
<dbReference type="GO" id="GO:0005886">
    <property type="term" value="C:plasma membrane"/>
    <property type="evidence" value="ECO:0007669"/>
    <property type="project" value="UniProtKB-SubCell"/>
</dbReference>
<comment type="caution">
    <text evidence="12">The sequence shown here is derived from an EMBL/GenBank/DDBJ whole genome shotgun (WGS) entry which is preliminary data.</text>
</comment>
<keyword evidence="3" id="KW-0813">Transport</keyword>
<proteinExistence type="inferred from homology"/>
<comment type="similarity">
    <text evidence="2">Belongs to the sodium:solute symporter (SSF) (TC 2.A.21) family.</text>
</comment>
<evidence type="ECO:0000256" key="11">
    <source>
        <dbReference type="SAM" id="Phobius"/>
    </source>
</evidence>
<dbReference type="AlphaFoldDB" id="A0A512CD44"/>
<dbReference type="InterPro" id="IPR015915">
    <property type="entry name" value="Kelch-typ_b-propeller"/>
</dbReference>
<dbReference type="SUPFAM" id="SSF117281">
    <property type="entry name" value="Kelch motif"/>
    <property type="match status" value="1"/>
</dbReference>
<dbReference type="RefSeq" id="WP_146947934.1">
    <property type="nucleotide sequence ID" value="NZ_BJYV01000012.1"/>
</dbReference>
<dbReference type="InterPro" id="IPR056734">
    <property type="entry name" value="NANM"/>
</dbReference>
<dbReference type="Gene3D" id="2.120.10.80">
    <property type="entry name" value="Kelch-type beta propeller"/>
    <property type="match status" value="1"/>
</dbReference>
<dbReference type="Gene3D" id="1.20.1730.10">
    <property type="entry name" value="Sodium/glucose cotransporter"/>
    <property type="match status" value="1"/>
</dbReference>
<keyword evidence="6 11" id="KW-1133">Transmembrane helix</keyword>
<dbReference type="InterPro" id="IPR001734">
    <property type="entry name" value="Na/solute_symporter"/>
</dbReference>
<accession>A0A512CD44</accession>
<reference evidence="12 13" key="1">
    <citation type="submission" date="2019-07" db="EMBL/GenBank/DDBJ databases">
        <title>Whole genome shotgun sequence of Cyclobacterium qasimii NBRC 106168.</title>
        <authorList>
            <person name="Hosoyama A."/>
            <person name="Uohara A."/>
            <person name="Ohji S."/>
            <person name="Ichikawa N."/>
        </authorList>
    </citation>
    <scope>NUCLEOTIDE SEQUENCE [LARGE SCALE GENOMIC DNA]</scope>
    <source>
        <strain evidence="12 13">NBRC 106168</strain>
    </source>
</reference>
<feature type="transmembrane region" description="Helical" evidence="11">
    <location>
        <begin position="788"/>
        <end position="807"/>
    </location>
</feature>
<dbReference type="PROSITE" id="PS50283">
    <property type="entry name" value="NA_SOLUT_SYMP_3"/>
    <property type="match status" value="1"/>
</dbReference>
<protein>
    <submittedName>
        <fullName evidence="12">Sodium:solute symporter</fullName>
    </submittedName>
</protein>
<dbReference type="GO" id="GO:0015293">
    <property type="term" value="F:symporter activity"/>
    <property type="evidence" value="ECO:0007669"/>
    <property type="project" value="TreeGrafter"/>
</dbReference>
<feature type="transmembrane region" description="Helical" evidence="11">
    <location>
        <begin position="510"/>
        <end position="529"/>
    </location>
</feature>
<dbReference type="GO" id="GO:0006814">
    <property type="term" value="P:sodium ion transport"/>
    <property type="evidence" value="ECO:0007669"/>
    <property type="project" value="UniProtKB-KW"/>
</dbReference>